<name>A0A2G9ZQ63_9BACT</name>
<comment type="caution">
    <text evidence="2">The sequence shown here is derived from an EMBL/GenBank/DDBJ whole genome shotgun (WGS) entry which is preliminary data.</text>
</comment>
<evidence type="ECO:0000313" key="3">
    <source>
        <dbReference type="Proteomes" id="UP000231408"/>
    </source>
</evidence>
<feature type="transmembrane region" description="Helical" evidence="1">
    <location>
        <begin position="183"/>
        <end position="204"/>
    </location>
</feature>
<organism evidence="2 3">
    <name type="scientific">Candidatus Falkowbacteria bacterium CG23_combo_of_CG06-09_8_20_14_all_41_10</name>
    <dbReference type="NCBI Taxonomy" id="1974571"/>
    <lineage>
        <taxon>Bacteria</taxon>
        <taxon>Candidatus Falkowiibacteriota</taxon>
    </lineage>
</organism>
<dbReference type="AlphaFoldDB" id="A0A2G9ZQ63"/>
<proteinExistence type="predicted"/>
<dbReference type="EMBL" id="PCSE01000041">
    <property type="protein sequence ID" value="PIP34720.1"/>
    <property type="molecule type" value="Genomic_DNA"/>
</dbReference>
<protein>
    <submittedName>
        <fullName evidence="2">Uncharacterized protein</fullName>
    </submittedName>
</protein>
<accession>A0A2G9ZQ63</accession>
<keyword evidence="1" id="KW-0812">Transmembrane</keyword>
<reference evidence="2 3" key="1">
    <citation type="submission" date="2017-09" db="EMBL/GenBank/DDBJ databases">
        <title>Depth-based differentiation of microbial function through sediment-hosted aquifers and enrichment of novel symbionts in the deep terrestrial subsurface.</title>
        <authorList>
            <person name="Probst A.J."/>
            <person name="Ladd B."/>
            <person name="Jarett J.K."/>
            <person name="Geller-Mcgrath D.E."/>
            <person name="Sieber C.M."/>
            <person name="Emerson J.B."/>
            <person name="Anantharaman K."/>
            <person name="Thomas B.C."/>
            <person name="Malmstrom R."/>
            <person name="Stieglmeier M."/>
            <person name="Klingl A."/>
            <person name="Woyke T."/>
            <person name="Ryan C.M."/>
            <person name="Banfield J.F."/>
        </authorList>
    </citation>
    <scope>NUCLEOTIDE SEQUENCE [LARGE SCALE GENOMIC DNA]</scope>
    <source>
        <strain evidence="2">CG23_combo_of_CG06-09_8_20_14_all_41_10</strain>
    </source>
</reference>
<keyword evidence="1" id="KW-1133">Transmembrane helix</keyword>
<evidence type="ECO:0000313" key="2">
    <source>
        <dbReference type="EMBL" id="PIP34720.1"/>
    </source>
</evidence>
<dbReference type="Proteomes" id="UP000231408">
    <property type="component" value="Unassembled WGS sequence"/>
</dbReference>
<sequence length="205" mass="23697">MTQENKEELKRIMKEVDELTAHQQNGTPHRLRGEQFIEYIKTLLKDIETISASFIEDTEKKISQSPNLLTGKEKATVEFLAQARDVVRDKLKIEMLKVIIDPSEIAKERVEKEFPEGLEYDKFITKRRVELGDKLCEALKSKEADNLRKLGLDPEEIILRGFMTEEEKAAASRTFINKTRKNSLGYIIILLFIIGLVWFLISILS</sequence>
<gene>
    <name evidence="2" type="ORF">COX21_01370</name>
</gene>
<keyword evidence="1" id="KW-0472">Membrane</keyword>
<evidence type="ECO:0000256" key="1">
    <source>
        <dbReference type="SAM" id="Phobius"/>
    </source>
</evidence>